<organism evidence="1">
    <name type="scientific">uncultured Caudovirales phage</name>
    <dbReference type="NCBI Taxonomy" id="2100421"/>
    <lineage>
        <taxon>Viruses</taxon>
        <taxon>Duplodnaviria</taxon>
        <taxon>Heunggongvirae</taxon>
        <taxon>Uroviricota</taxon>
        <taxon>Caudoviricetes</taxon>
        <taxon>Peduoviridae</taxon>
        <taxon>Maltschvirus</taxon>
        <taxon>Maltschvirus maltsch</taxon>
    </lineage>
</organism>
<proteinExistence type="predicted"/>
<protein>
    <submittedName>
        <fullName evidence="1">Uncharacterized protein</fullName>
    </submittedName>
</protein>
<evidence type="ECO:0000313" key="5">
    <source>
        <dbReference type="EMBL" id="CAB5238456.1"/>
    </source>
</evidence>
<gene>
    <name evidence="3" type="ORF">UFOVP1115_46</name>
    <name evidence="4" type="ORF">UFOVP1390_56</name>
    <name evidence="5" type="ORF">UFOVP1567_45</name>
    <name evidence="1" type="ORF">UFOVP626_50</name>
    <name evidence="2" type="ORF">UFOVP951_45</name>
</gene>
<dbReference type="EMBL" id="LR796900">
    <property type="protein sequence ID" value="CAB4173305.1"/>
    <property type="molecule type" value="Genomic_DNA"/>
</dbReference>
<name>A0A6J5N591_9CAUD</name>
<dbReference type="EMBL" id="LR796605">
    <property type="protein sequence ID" value="CAB4153998.1"/>
    <property type="molecule type" value="Genomic_DNA"/>
</dbReference>
<evidence type="ECO:0000313" key="3">
    <source>
        <dbReference type="EMBL" id="CAB4184873.1"/>
    </source>
</evidence>
<dbReference type="EMBL" id="LR798459">
    <property type="protein sequence ID" value="CAB5238456.1"/>
    <property type="molecule type" value="Genomic_DNA"/>
</dbReference>
<dbReference type="EMBL" id="LR797336">
    <property type="protein sequence ID" value="CAB4204335.1"/>
    <property type="molecule type" value="Genomic_DNA"/>
</dbReference>
<reference evidence="1" key="1">
    <citation type="submission" date="2020-04" db="EMBL/GenBank/DDBJ databases">
        <authorList>
            <person name="Chiriac C."/>
            <person name="Salcher M."/>
            <person name="Ghai R."/>
            <person name="Kavagutti S V."/>
        </authorList>
    </citation>
    <scope>NUCLEOTIDE SEQUENCE</scope>
</reference>
<evidence type="ECO:0000313" key="2">
    <source>
        <dbReference type="EMBL" id="CAB4173305.1"/>
    </source>
</evidence>
<evidence type="ECO:0000313" key="4">
    <source>
        <dbReference type="EMBL" id="CAB4204335.1"/>
    </source>
</evidence>
<sequence>MNDLAFLKQLAFTSRAKPQDRLACYVEFLEAHIETQNELIATFEQELGLLSIELTQEKT</sequence>
<evidence type="ECO:0000313" key="1">
    <source>
        <dbReference type="EMBL" id="CAB4153998.1"/>
    </source>
</evidence>
<accession>A0A6J5N591</accession>
<dbReference type="EMBL" id="LR797068">
    <property type="protein sequence ID" value="CAB4184873.1"/>
    <property type="molecule type" value="Genomic_DNA"/>
</dbReference>